<feature type="domain" description="RNA polymerase sigma-70 region 2" evidence="6">
    <location>
        <begin position="11"/>
        <end position="78"/>
    </location>
</feature>
<dbReference type="AlphaFoldDB" id="A0A5C5Z7P4"/>
<dbReference type="Gene3D" id="1.10.1740.10">
    <property type="match status" value="1"/>
</dbReference>
<dbReference type="Pfam" id="PF04542">
    <property type="entry name" value="Sigma70_r2"/>
    <property type="match status" value="1"/>
</dbReference>
<dbReference type="InterPro" id="IPR036388">
    <property type="entry name" value="WH-like_DNA-bd_sf"/>
</dbReference>
<dbReference type="OrthoDB" id="281047at2"/>
<keyword evidence="4" id="KW-0238">DNA-binding</keyword>
<evidence type="ECO:0000256" key="1">
    <source>
        <dbReference type="ARBA" id="ARBA00010641"/>
    </source>
</evidence>
<evidence type="ECO:0000313" key="8">
    <source>
        <dbReference type="Proteomes" id="UP000315010"/>
    </source>
</evidence>
<comment type="similarity">
    <text evidence="1">Belongs to the sigma-70 factor family. ECF subfamily.</text>
</comment>
<proteinExistence type="inferred from homology"/>
<dbReference type="InterPro" id="IPR014284">
    <property type="entry name" value="RNA_pol_sigma-70_dom"/>
</dbReference>
<dbReference type="GO" id="GO:0016987">
    <property type="term" value="F:sigma factor activity"/>
    <property type="evidence" value="ECO:0007669"/>
    <property type="project" value="UniProtKB-KW"/>
</dbReference>
<dbReference type="NCBIfam" id="TIGR02937">
    <property type="entry name" value="sigma70-ECF"/>
    <property type="match status" value="1"/>
</dbReference>
<dbReference type="GO" id="GO:0003677">
    <property type="term" value="F:DNA binding"/>
    <property type="evidence" value="ECO:0007669"/>
    <property type="project" value="UniProtKB-KW"/>
</dbReference>
<protein>
    <submittedName>
        <fullName evidence="7">RNA polymerase sigma factor CnrH</fullName>
    </submittedName>
</protein>
<evidence type="ECO:0000313" key="7">
    <source>
        <dbReference type="EMBL" id="TWT83086.1"/>
    </source>
</evidence>
<dbReference type="SUPFAM" id="SSF88946">
    <property type="entry name" value="Sigma2 domain of RNA polymerase sigma factors"/>
    <property type="match status" value="1"/>
</dbReference>
<dbReference type="PANTHER" id="PTHR43133:SF8">
    <property type="entry name" value="RNA POLYMERASE SIGMA FACTOR HI_1459-RELATED"/>
    <property type="match status" value="1"/>
</dbReference>
<dbReference type="InterPro" id="IPR013325">
    <property type="entry name" value="RNA_pol_sigma_r2"/>
</dbReference>
<evidence type="ECO:0000256" key="3">
    <source>
        <dbReference type="ARBA" id="ARBA00023082"/>
    </source>
</evidence>
<evidence type="ECO:0000256" key="5">
    <source>
        <dbReference type="ARBA" id="ARBA00023163"/>
    </source>
</evidence>
<gene>
    <name evidence="7" type="primary">cnrH_2</name>
    <name evidence="7" type="ORF">CA13_45490</name>
</gene>
<keyword evidence="8" id="KW-1185">Reference proteome</keyword>
<accession>A0A5C5Z7P4</accession>
<reference evidence="7 8" key="1">
    <citation type="submission" date="2019-02" db="EMBL/GenBank/DDBJ databases">
        <title>Deep-cultivation of Planctomycetes and their phenomic and genomic characterization uncovers novel biology.</title>
        <authorList>
            <person name="Wiegand S."/>
            <person name="Jogler M."/>
            <person name="Boedeker C."/>
            <person name="Pinto D."/>
            <person name="Vollmers J."/>
            <person name="Rivas-Marin E."/>
            <person name="Kohn T."/>
            <person name="Peeters S.H."/>
            <person name="Heuer A."/>
            <person name="Rast P."/>
            <person name="Oberbeckmann S."/>
            <person name="Bunk B."/>
            <person name="Jeske O."/>
            <person name="Meyerdierks A."/>
            <person name="Storesund J.E."/>
            <person name="Kallscheuer N."/>
            <person name="Luecker S."/>
            <person name="Lage O.M."/>
            <person name="Pohl T."/>
            <person name="Merkel B.J."/>
            <person name="Hornburger P."/>
            <person name="Mueller R.-W."/>
            <person name="Bruemmer F."/>
            <person name="Labrenz M."/>
            <person name="Spormann A.M."/>
            <person name="Op Den Camp H."/>
            <person name="Overmann J."/>
            <person name="Amann R."/>
            <person name="Jetten M.S.M."/>
            <person name="Mascher T."/>
            <person name="Medema M.H."/>
            <person name="Devos D.P."/>
            <person name="Kaster A.-K."/>
            <person name="Ovreas L."/>
            <person name="Rohde M."/>
            <person name="Galperin M.Y."/>
            <person name="Jogler C."/>
        </authorList>
    </citation>
    <scope>NUCLEOTIDE SEQUENCE [LARGE SCALE GENOMIC DNA]</scope>
    <source>
        <strain evidence="7 8">CA13</strain>
    </source>
</reference>
<dbReference type="GO" id="GO:0006352">
    <property type="term" value="P:DNA-templated transcription initiation"/>
    <property type="evidence" value="ECO:0007669"/>
    <property type="project" value="InterPro"/>
</dbReference>
<keyword evidence="3" id="KW-0731">Sigma factor</keyword>
<evidence type="ECO:0000256" key="2">
    <source>
        <dbReference type="ARBA" id="ARBA00023015"/>
    </source>
</evidence>
<name>A0A5C5Z7P4_9BACT</name>
<keyword evidence="5" id="KW-0804">Transcription</keyword>
<evidence type="ECO:0000256" key="4">
    <source>
        <dbReference type="ARBA" id="ARBA00023125"/>
    </source>
</evidence>
<dbReference type="SUPFAM" id="SSF88659">
    <property type="entry name" value="Sigma3 and sigma4 domains of RNA polymerase sigma factors"/>
    <property type="match status" value="1"/>
</dbReference>
<dbReference type="Gene3D" id="1.10.10.10">
    <property type="entry name" value="Winged helix-like DNA-binding domain superfamily/Winged helix DNA-binding domain"/>
    <property type="match status" value="1"/>
</dbReference>
<comment type="caution">
    <text evidence="7">The sequence shown here is derived from an EMBL/GenBank/DDBJ whole genome shotgun (WGS) entry which is preliminary data.</text>
</comment>
<dbReference type="InterPro" id="IPR007627">
    <property type="entry name" value="RNA_pol_sigma70_r2"/>
</dbReference>
<dbReference type="EMBL" id="SJPJ01000001">
    <property type="protein sequence ID" value="TWT83086.1"/>
    <property type="molecule type" value="Genomic_DNA"/>
</dbReference>
<dbReference type="InterPro" id="IPR013324">
    <property type="entry name" value="RNA_pol_sigma_r3/r4-like"/>
</dbReference>
<organism evidence="7 8">
    <name type="scientific">Novipirellula herctigrandis</name>
    <dbReference type="NCBI Taxonomy" id="2527986"/>
    <lineage>
        <taxon>Bacteria</taxon>
        <taxon>Pseudomonadati</taxon>
        <taxon>Planctomycetota</taxon>
        <taxon>Planctomycetia</taxon>
        <taxon>Pirellulales</taxon>
        <taxon>Pirellulaceae</taxon>
        <taxon>Novipirellula</taxon>
    </lineage>
</organism>
<keyword evidence="2" id="KW-0805">Transcription regulation</keyword>
<dbReference type="PANTHER" id="PTHR43133">
    <property type="entry name" value="RNA POLYMERASE ECF-TYPE SIGMA FACTO"/>
    <property type="match status" value="1"/>
</dbReference>
<dbReference type="Proteomes" id="UP000315010">
    <property type="component" value="Unassembled WGS sequence"/>
</dbReference>
<sequence>MDPDAWSRLATTFGPIVYKWCRVSNVPMSDAADVVQDVFASVARGISDFERQKQEGSFRSWLATITRNRTADYFRRAAKAQAAIGGTDAMLAMQRHAESLESTISEASVEAAISHQLLQQVRAEFETATWDAFWLTTIEEKSASEAAEITGLSRASVYQAKSRILRRLRQRLET</sequence>
<dbReference type="InterPro" id="IPR039425">
    <property type="entry name" value="RNA_pol_sigma-70-like"/>
</dbReference>
<evidence type="ECO:0000259" key="6">
    <source>
        <dbReference type="Pfam" id="PF04542"/>
    </source>
</evidence>